<evidence type="ECO:0000313" key="6">
    <source>
        <dbReference type="Proteomes" id="UP000576082"/>
    </source>
</evidence>
<reference evidence="5 6" key="1">
    <citation type="submission" date="2020-04" db="EMBL/GenBank/DDBJ databases">
        <title>Flammeovirga sp. SR4, a novel species isolated from seawater.</title>
        <authorList>
            <person name="Wang X."/>
        </authorList>
    </citation>
    <scope>NUCLEOTIDE SEQUENCE [LARGE SCALE GENOMIC DNA]</scope>
    <source>
        <strain evidence="5 6">ATCC 23126</strain>
    </source>
</reference>
<name>A0A7X9RVT8_9BACT</name>
<gene>
    <name evidence="5" type="ORF">HHU12_16785</name>
</gene>
<dbReference type="PANTHER" id="PTHR43963">
    <property type="entry name" value="CARBONYL REDUCTASE 1-RELATED"/>
    <property type="match status" value="1"/>
</dbReference>
<dbReference type="InterPro" id="IPR002347">
    <property type="entry name" value="SDR_fam"/>
</dbReference>
<evidence type="ECO:0000256" key="1">
    <source>
        <dbReference type="ARBA" id="ARBA00006484"/>
    </source>
</evidence>
<dbReference type="InterPro" id="IPR020904">
    <property type="entry name" value="Sc_DH/Rdtase_CS"/>
</dbReference>
<evidence type="ECO:0000256" key="2">
    <source>
        <dbReference type="ARBA" id="ARBA00022857"/>
    </source>
</evidence>
<dbReference type="CDD" id="cd05324">
    <property type="entry name" value="carb_red_PTCR-like_SDR_c"/>
    <property type="match status" value="1"/>
</dbReference>
<dbReference type="PROSITE" id="PS00061">
    <property type="entry name" value="ADH_SHORT"/>
    <property type="match status" value="1"/>
</dbReference>
<keyword evidence="6" id="KW-1185">Reference proteome</keyword>
<evidence type="ECO:0000256" key="4">
    <source>
        <dbReference type="RuleBase" id="RU000363"/>
    </source>
</evidence>
<keyword evidence="3" id="KW-0560">Oxidoreductase</keyword>
<dbReference type="SUPFAM" id="SSF51735">
    <property type="entry name" value="NAD(P)-binding Rossmann-fold domains"/>
    <property type="match status" value="1"/>
</dbReference>
<keyword evidence="2" id="KW-0521">NADP</keyword>
<evidence type="ECO:0000313" key="5">
    <source>
        <dbReference type="EMBL" id="NME69637.1"/>
    </source>
</evidence>
<dbReference type="Proteomes" id="UP000576082">
    <property type="component" value="Unassembled WGS sequence"/>
</dbReference>
<dbReference type="InterPro" id="IPR036291">
    <property type="entry name" value="NAD(P)-bd_dom_sf"/>
</dbReference>
<dbReference type="GO" id="GO:0016616">
    <property type="term" value="F:oxidoreductase activity, acting on the CH-OH group of donors, NAD or NADP as acceptor"/>
    <property type="evidence" value="ECO:0007669"/>
    <property type="project" value="InterPro"/>
</dbReference>
<proteinExistence type="inferred from homology"/>
<dbReference type="AlphaFoldDB" id="A0A7X9RVT8"/>
<dbReference type="Pfam" id="PF00106">
    <property type="entry name" value="adh_short"/>
    <property type="match status" value="1"/>
</dbReference>
<organism evidence="5 6">
    <name type="scientific">Flammeovirga aprica JL-4</name>
    <dbReference type="NCBI Taxonomy" id="694437"/>
    <lineage>
        <taxon>Bacteria</taxon>
        <taxon>Pseudomonadati</taxon>
        <taxon>Bacteroidota</taxon>
        <taxon>Cytophagia</taxon>
        <taxon>Cytophagales</taxon>
        <taxon>Flammeovirgaceae</taxon>
        <taxon>Flammeovirga</taxon>
    </lineage>
</organism>
<comment type="caution">
    <text evidence="5">The sequence shown here is derived from an EMBL/GenBank/DDBJ whole genome shotgun (WGS) entry which is preliminary data.</text>
</comment>
<dbReference type="InterPro" id="IPR045313">
    <property type="entry name" value="CBR1-like"/>
</dbReference>
<comment type="similarity">
    <text evidence="1 4">Belongs to the short-chain dehydrogenases/reductases (SDR) family.</text>
</comment>
<dbReference type="Gene3D" id="3.40.50.720">
    <property type="entry name" value="NAD(P)-binding Rossmann-like Domain"/>
    <property type="match status" value="1"/>
</dbReference>
<evidence type="ECO:0000256" key="3">
    <source>
        <dbReference type="ARBA" id="ARBA00023002"/>
    </source>
</evidence>
<dbReference type="PRINTS" id="PR00081">
    <property type="entry name" value="GDHRDH"/>
</dbReference>
<dbReference type="PANTHER" id="PTHR43963:SF6">
    <property type="entry name" value="CHAIN DEHYDROGENASE FAMILY PROTEIN, PUTATIVE (AFU_ORTHOLOGUE AFUA_3G15350)-RELATED"/>
    <property type="match status" value="1"/>
</dbReference>
<accession>A0A7X9RVT8</accession>
<dbReference type="PRINTS" id="PR00080">
    <property type="entry name" value="SDRFAMILY"/>
</dbReference>
<sequence length="233" mass="25602">MMYQKIALVTGSNRGIGFAVAKGLLLKGHKVIITSRQEKDGRKAVKYLSVFGDVDYHTLDVSDEQSILKIKDYIEKEYSQLDILVNNAGTNYDTWQTALNADLKEVHGTLETNLFGPWKLAQTFIPMMKKSKFGRIVNVSSGSGAMNEMSAGTPGYSISKAALNVLTIKLAHEVNGNDILVNSVCPGWVKTDMGGANAPRTPEEGAETIIWAAELEDASLNGKFFRDKKVIEW</sequence>
<dbReference type="EMBL" id="JABANE010000045">
    <property type="protein sequence ID" value="NME69637.1"/>
    <property type="molecule type" value="Genomic_DNA"/>
</dbReference>
<protein>
    <submittedName>
        <fullName evidence="5">SDR family oxidoreductase</fullName>
    </submittedName>
</protein>